<name>A0A4R3STY6_9FIRM</name>
<keyword evidence="4" id="KW-1185">Reference proteome</keyword>
<accession>A0A4R3STY6</accession>
<dbReference type="PROSITE" id="PS51462">
    <property type="entry name" value="NUDIX"/>
    <property type="match status" value="1"/>
</dbReference>
<dbReference type="PROSITE" id="PS00893">
    <property type="entry name" value="NUDIX_BOX"/>
    <property type="match status" value="1"/>
</dbReference>
<protein>
    <submittedName>
        <fullName evidence="3">NUDIX domain-containing protein</fullName>
    </submittedName>
</protein>
<dbReference type="InterPro" id="IPR015797">
    <property type="entry name" value="NUDIX_hydrolase-like_dom_sf"/>
</dbReference>
<evidence type="ECO:0000313" key="3">
    <source>
        <dbReference type="EMBL" id="TCU52251.1"/>
    </source>
</evidence>
<dbReference type="GO" id="GO:0016787">
    <property type="term" value="F:hydrolase activity"/>
    <property type="evidence" value="ECO:0007669"/>
    <property type="project" value="UniProtKB-KW"/>
</dbReference>
<proteinExistence type="predicted"/>
<dbReference type="InterPro" id="IPR020084">
    <property type="entry name" value="NUDIX_hydrolase_CS"/>
</dbReference>
<dbReference type="AlphaFoldDB" id="A0A4R3STY6"/>
<dbReference type="Pfam" id="PF00293">
    <property type="entry name" value="NUDIX"/>
    <property type="match status" value="1"/>
</dbReference>
<gene>
    <name evidence="3" type="ORF">EDD61_1376</name>
</gene>
<dbReference type="Gene3D" id="3.90.79.10">
    <property type="entry name" value="Nucleoside Triphosphate Pyrophosphohydrolase"/>
    <property type="match status" value="1"/>
</dbReference>
<dbReference type="SUPFAM" id="SSF55811">
    <property type="entry name" value="Nudix"/>
    <property type="match status" value="1"/>
</dbReference>
<feature type="domain" description="Nudix hydrolase" evidence="2">
    <location>
        <begin position="28"/>
        <end position="157"/>
    </location>
</feature>
<reference evidence="3 4" key="1">
    <citation type="submission" date="2019-03" db="EMBL/GenBank/DDBJ databases">
        <title>Genomic Encyclopedia of Type Strains, Phase IV (KMG-IV): sequencing the most valuable type-strain genomes for metagenomic binning, comparative biology and taxonomic classification.</title>
        <authorList>
            <person name="Goeker M."/>
        </authorList>
    </citation>
    <scope>NUCLEOTIDE SEQUENCE [LARGE SCALE GENOMIC DNA]</scope>
    <source>
        <strain evidence="3 4">DSM 29481</strain>
    </source>
</reference>
<organism evidence="3 4">
    <name type="scientific">Longicatena caecimuris</name>
    <dbReference type="NCBI Taxonomy" id="1796635"/>
    <lineage>
        <taxon>Bacteria</taxon>
        <taxon>Bacillati</taxon>
        <taxon>Bacillota</taxon>
        <taxon>Erysipelotrichia</taxon>
        <taxon>Erysipelotrichales</taxon>
        <taxon>Erysipelotrichaceae</taxon>
        <taxon>Longicatena</taxon>
    </lineage>
</organism>
<dbReference type="CDD" id="cd04693">
    <property type="entry name" value="NUDIX_Hydrolase"/>
    <property type="match status" value="1"/>
</dbReference>
<keyword evidence="1" id="KW-0378">Hydrolase</keyword>
<dbReference type="EMBL" id="SMBP01000037">
    <property type="protein sequence ID" value="TCU52251.1"/>
    <property type="molecule type" value="Genomic_DNA"/>
</dbReference>
<dbReference type="Proteomes" id="UP000295773">
    <property type="component" value="Unassembled WGS sequence"/>
</dbReference>
<dbReference type="InterPro" id="IPR000086">
    <property type="entry name" value="NUDIX_hydrolase_dom"/>
</dbReference>
<comment type="caution">
    <text evidence="3">The sequence shown here is derived from an EMBL/GenBank/DDBJ whole genome shotgun (WGS) entry which is preliminary data.</text>
</comment>
<evidence type="ECO:0000256" key="1">
    <source>
        <dbReference type="ARBA" id="ARBA00022801"/>
    </source>
</evidence>
<dbReference type="PANTHER" id="PTHR10885">
    <property type="entry name" value="ISOPENTENYL-DIPHOSPHATE DELTA-ISOMERASE"/>
    <property type="match status" value="1"/>
</dbReference>
<dbReference type="RefSeq" id="WP_132225837.1">
    <property type="nucleotide sequence ID" value="NZ_JANKBG010000038.1"/>
</dbReference>
<sequence>MEYWDIYTQDGICTGRKVKRGDAMAIGDYHLVIHLLILGKDGRLLLQKRSDQKESFPGYWDFGIGGSAVSGENARQCAQRELQEELGIHMDFQQRKPVLRSYGQHSLVDFFTIDYAGELADLTLQKEEVSDVCWADLETVHLMCKQGIFIPYQPHLLALLLDMHKQQGLHCSS</sequence>
<evidence type="ECO:0000259" key="2">
    <source>
        <dbReference type="PROSITE" id="PS51462"/>
    </source>
</evidence>
<dbReference type="PANTHER" id="PTHR10885:SF0">
    <property type="entry name" value="ISOPENTENYL-DIPHOSPHATE DELTA-ISOMERASE"/>
    <property type="match status" value="1"/>
</dbReference>
<evidence type="ECO:0000313" key="4">
    <source>
        <dbReference type="Proteomes" id="UP000295773"/>
    </source>
</evidence>